<protein>
    <submittedName>
        <fullName evidence="6">RNA methyltransferase</fullName>
    </submittedName>
</protein>
<gene>
    <name evidence="5" type="ORF">BS637_11450</name>
    <name evidence="6" type="ORF">BS638_06805</name>
</gene>
<evidence type="ECO:0000256" key="2">
    <source>
        <dbReference type="ARBA" id="ARBA00022603"/>
    </source>
</evidence>
<evidence type="ECO:0000256" key="3">
    <source>
        <dbReference type="ARBA" id="ARBA00022679"/>
    </source>
</evidence>
<keyword evidence="3 6" id="KW-0808">Transferase</keyword>
<dbReference type="InterPro" id="IPR029064">
    <property type="entry name" value="Ribosomal_eL30-like_sf"/>
</dbReference>
<dbReference type="RefSeq" id="WP_078024953.1">
    <property type="nucleotide sequence ID" value="NZ_JADPGM010000017.1"/>
</dbReference>
<dbReference type="SUPFAM" id="SSF55315">
    <property type="entry name" value="L30e-like"/>
    <property type="match status" value="1"/>
</dbReference>
<sequence length="260" mass="29631">MISSKDNQLIKEIRKLREKKYRVQNQQFIIEGFRFFEEALKSNSNIDKVFIEEKSLNKLKELYKKYSIKDNIDTYIVSYSVLKNISNTENPQGIVAVINYFKKESLDLENGFYILVDKVQDPGNMGTIIRTAHAAGALGIITTKGTVDVYNEKTLRSTMGSIFYIPIIEDDNLNKVRFLQQNGFRLLISSLDTNNNFYDVNMTENMIIAVGNEGNGISEDLNNISDIKVKIPMPGLAESLNVAVACSIMTFERIRQINMK</sequence>
<dbReference type="PANTHER" id="PTHR43191:SF2">
    <property type="entry name" value="RRNA METHYLTRANSFERASE 3, MITOCHONDRIAL"/>
    <property type="match status" value="1"/>
</dbReference>
<organism evidence="6 8">
    <name type="scientific">Clostridium tepidum</name>
    <dbReference type="NCBI Taxonomy" id="1962263"/>
    <lineage>
        <taxon>Bacteria</taxon>
        <taxon>Bacillati</taxon>
        <taxon>Bacillota</taxon>
        <taxon>Clostridia</taxon>
        <taxon>Eubacteriales</taxon>
        <taxon>Clostridiaceae</taxon>
        <taxon>Clostridium</taxon>
    </lineage>
</organism>
<evidence type="ECO:0000313" key="6">
    <source>
        <dbReference type="EMBL" id="OOO66530.1"/>
    </source>
</evidence>
<dbReference type="Gene3D" id="3.40.1280.10">
    <property type="match status" value="1"/>
</dbReference>
<dbReference type="AlphaFoldDB" id="A0A1S9I863"/>
<dbReference type="Proteomes" id="UP000190206">
    <property type="component" value="Unassembled WGS sequence"/>
</dbReference>
<dbReference type="PANTHER" id="PTHR43191">
    <property type="entry name" value="RRNA METHYLTRANSFERASE 3"/>
    <property type="match status" value="1"/>
</dbReference>
<dbReference type="EMBL" id="MRAD01000012">
    <property type="protein sequence ID" value="OOO61541.1"/>
    <property type="molecule type" value="Genomic_DNA"/>
</dbReference>
<accession>A0A1S9I863</accession>
<keyword evidence="7" id="KW-1185">Reference proteome</keyword>
<dbReference type="CDD" id="cd18095">
    <property type="entry name" value="SpoU-like_rRNA-MTase"/>
    <property type="match status" value="1"/>
</dbReference>
<dbReference type="GO" id="GO:0005737">
    <property type="term" value="C:cytoplasm"/>
    <property type="evidence" value="ECO:0007669"/>
    <property type="project" value="UniProtKB-ARBA"/>
</dbReference>
<dbReference type="InterPro" id="IPR053888">
    <property type="entry name" value="MRM3-like_sub_bind"/>
</dbReference>
<comment type="caution">
    <text evidence="6">The sequence shown here is derived from an EMBL/GenBank/DDBJ whole genome shotgun (WGS) entry which is preliminary data.</text>
</comment>
<evidence type="ECO:0000256" key="1">
    <source>
        <dbReference type="ARBA" id="ARBA00007228"/>
    </source>
</evidence>
<reference evidence="5 7" key="2">
    <citation type="submission" date="2016-12" db="EMBL/GenBank/DDBJ databases">
        <title>Clostridium tepidum sp. nov., a close relative of Clostridium sporogenes and Clostridium botulinum Group I.</title>
        <authorList>
            <person name="Dobritsa A.P."/>
            <person name="Kutumbaka K."/>
            <person name="Werner K."/>
            <person name="Samadpour M."/>
        </authorList>
    </citation>
    <scope>NUCLEOTIDE SEQUENCE [LARGE SCALE GENOMIC DNA]</scope>
    <source>
        <strain evidence="5 7">PE</strain>
    </source>
</reference>
<evidence type="ECO:0000259" key="4">
    <source>
        <dbReference type="SMART" id="SM00967"/>
    </source>
</evidence>
<dbReference type="Pfam" id="PF22435">
    <property type="entry name" value="MRM3-like_sub_bind"/>
    <property type="match status" value="1"/>
</dbReference>
<proteinExistence type="inferred from homology"/>
<dbReference type="InterPro" id="IPR029026">
    <property type="entry name" value="tRNA_m1G_MTases_N"/>
</dbReference>
<evidence type="ECO:0000313" key="7">
    <source>
        <dbReference type="Proteomes" id="UP000190206"/>
    </source>
</evidence>
<dbReference type="InterPro" id="IPR029028">
    <property type="entry name" value="Alpha/beta_knot_MTases"/>
</dbReference>
<dbReference type="Pfam" id="PF00588">
    <property type="entry name" value="SpoU_methylase"/>
    <property type="match status" value="1"/>
</dbReference>
<reference evidence="6 8" key="1">
    <citation type="submission" date="2016-12" db="EMBL/GenBank/DDBJ databases">
        <title>Clostridium tepidum sp. nov., a close relative of Clostridium sporogenes and Clostridium botulinum Group I.</title>
        <authorList>
            <person name="Dobritsa A.P."/>
            <person name="Kutumbaka K.K."/>
            <person name="Werner K."/>
            <person name="Wiedmann M."/>
            <person name="Asmus A."/>
            <person name="Samadpour M."/>
        </authorList>
    </citation>
    <scope>NUCLEOTIDE SEQUENCE [LARGE SCALE GENOMIC DNA]</scope>
    <source>
        <strain evidence="6 8">IEH 97212</strain>
    </source>
</reference>
<dbReference type="GO" id="GO:0003723">
    <property type="term" value="F:RNA binding"/>
    <property type="evidence" value="ECO:0007669"/>
    <property type="project" value="InterPro"/>
</dbReference>
<evidence type="ECO:0000313" key="5">
    <source>
        <dbReference type="EMBL" id="OOO61541.1"/>
    </source>
</evidence>
<keyword evidence="2 6" id="KW-0489">Methyltransferase</keyword>
<dbReference type="Proteomes" id="UP000190256">
    <property type="component" value="Unassembled WGS sequence"/>
</dbReference>
<dbReference type="InterPro" id="IPR001537">
    <property type="entry name" value="SpoU_MeTrfase"/>
</dbReference>
<evidence type="ECO:0000313" key="8">
    <source>
        <dbReference type="Proteomes" id="UP000190256"/>
    </source>
</evidence>
<dbReference type="GO" id="GO:0032259">
    <property type="term" value="P:methylation"/>
    <property type="evidence" value="ECO:0007669"/>
    <property type="project" value="UniProtKB-KW"/>
</dbReference>
<dbReference type="EMBL" id="MRAE01000013">
    <property type="protein sequence ID" value="OOO66530.1"/>
    <property type="molecule type" value="Genomic_DNA"/>
</dbReference>
<feature type="domain" description="RNA 2-O ribose methyltransferase substrate binding" evidence="4">
    <location>
        <begin position="29"/>
        <end position="104"/>
    </location>
</feature>
<dbReference type="GO" id="GO:0008173">
    <property type="term" value="F:RNA methyltransferase activity"/>
    <property type="evidence" value="ECO:0007669"/>
    <property type="project" value="InterPro"/>
</dbReference>
<dbReference type="InterPro" id="IPR051259">
    <property type="entry name" value="rRNA_Methyltransferase"/>
</dbReference>
<dbReference type="InterPro" id="IPR013123">
    <property type="entry name" value="SpoU_subst-bd"/>
</dbReference>
<dbReference type="GO" id="GO:0006396">
    <property type="term" value="P:RNA processing"/>
    <property type="evidence" value="ECO:0007669"/>
    <property type="project" value="InterPro"/>
</dbReference>
<comment type="similarity">
    <text evidence="1">Belongs to the class IV-like SAM-binding methyltransferase superfamily. RNA methyltransferase TrmH family.</text>
</comment>
<dbReference type="SMART" id="SM00967">
    <property type="entry name" value="SpoU_sub_bind"/>
    <property type="match status" value="1"/>
</dbReference>
<name>A0A1S9I863_9CLOT</name>
<dbReference type="OrthoDB" id="9785673at2"/>
<dbReference type="SUPFAM" id="SSF75217">
    <property type="entry name" value="alpha/beta knot"/>
    <property type="match status" value="1"/>
</dbReference>
<dbReference type="Gene3D" id="3.30.1330.30">
    <property type="match status" value="1"/>
</dbReference>
<dbReference type="STRING" id="1962263.BS637_11450"/>